<feature type="compositionally biased region" description="Low complexity" evidence="4">
    <location>
        <begin position="61"/>
        <end position="72"/>
    </location>
</feature>
<feature type="compositionally biased region" description="Low complexity" evidence="4">
    <location>
        <begin position="611"/>
        <end position="630"/>
    </location>
</feature>
<dbReference type="CDD" id="cd06263">
    <property type="entry name" value="MAM"/>
    <property type="match status" value="2"/>
</dbReference>
<feature type="compositionally biased region" description="Low complexity" evidence="4">
    <location>
        <begin position="508"/>
        <end position="520"/>
    </location>
</feature>
<feature type="domain" description="VWFD" evidence="7">
    <location>
        <begin position="756"/>
        <end position="933"/>
    </location>
</feature>
<dbReference type="SUPFAM" id="SSF49899">
    <property type="entry name" value="Concanavalin A-like lectins/glucanases"/>
    <property type="match status" value="2"/>
</dbReference>
<feature type="region of interest" description="Disordered" evidence="4">
    <location>
        <begin position="919"/>
        <end position="944"/>
    </location>
</feature>
<feature type="compositionally biased region" description="Pro residues" evidence="4">
    <location>
        <begin position="359"/>
        <end position="437"/>
    </location>
</feature>
<dbReference type="PANTHER" id="PTHR11339">
    <property type="entry name" value="EXTRACELLULAR MATRIX GLYCOPROTEIN RELATED"/>
    <property type="match status" value="1"/>
</dbReference>
<dbReference type="GeneTree" id="ENSGT00940000156850"/>
<dbReference type="Proteomes" id="UP000694389">
    <property type="component" value="Unassembled WGS sequence"/>
</dbReference>
<feature type="domain" description="VWFD" evidence="7">
    <location>
        <begin position="1488"/>
        <end position="1667"/>
    </location>
</feature>
<keyword evidence="1" id="KW-0677">Repeat</keyword>
<feature type="domain" description="MAM" evidence="6">
    <location>
        <begin position="193"/>
        <end position="330"/>
    </location>
</feature>
<evidence type="ECO:0000259" key="7">
    <source>
        <dbReference type="PROSITE" id="PS51233"/>
    </source>
</evidence>
<dbReference type="PANTHER" id="PTHR11339:SF374">
    <property type="entry name" value="ZONADHESIN"/>
    <property type="match status" value="1"/>
</dbReference>
<dbReference type="FunFam" id="2.10.25.10:FF:000055">
    <property type="entry name" value="alpha-tectorin isoform X1"/>
    <property type="match status" value="3"/>
</dbReference>
<dbReference type="InterPro" id="IPR001846">
    <property type="entry name" value="VWF_type-D"/>
</dbReference>
<proteinExistence type="predicted"/>
<dbReference type="InterPro" id="IPR002919">
    <property type="entry name" value="TIL_dom"/>
</dbReference>
<dbReference type="GO" id="GO:0016020">
    <property type="term" value="C:membrane"/>
    <property type="evidence" value="ECO:0007669"/>
    <property type="project" value="InterPro"/>
</dbReference>
<dbReference type="SMART" id="SM00832">
    <property type="entry name" value="C8"/>
    <property type="match status" value="3"/>
</dbReference>
<dbReference type="InterPro" id="IPR001007">
    <property type="entry name" value="VWF_dom"/>
</dbReference>
<feature type="compositionally biased region" description="Pro residues" evidence="4">
    <location>
        <begin position="451"/>
        <end position="507"/>
    </location>
</feature>
<evidence type="ECO:0000256" key="1">
    <source>
        <dbReference type="ARBA" id="ARBA00022737"/>
    </source>
</evidence>
<dbReference type="InterPro" id="IPR013320">
    <property type="entry name" value="ConA-like_dom_sf"/>
</dbReference>
<feature type="signal peptide" evidence="5">
    <location>
        <begin position="1"/>
        <end position="21"/>
    </location>
</feature>
<dbReference type="Pfam" id="PF00094">
    <property type="entry name" value="VWD"/>
    <property type="match status" value="4"/>
</dbReference>
<dbReference type="Pfam" id="PF00629">
    <property type="entry name" value="MAM"/>
    <property type="match status" value="2"/>
</dbReference>
<dbReference type="SUPFAM" id="SSF57567">
    <property type="entry name" value="Serine protease inhibitors"/>
    <property type="match status" value="4"/>
</dbReference>
<dbReference type="Gene3D" id="2.10.25.10">
    <property type="entry name" value="Laminin"/>
    <property type="match status" value="4"/>
</dbReference>
<feature type="domain" description="VWFD" evidence="7">
    <location>
        <begin position="1870"/>
        <end position="2049"/>
    </location>
</feature>
<evidence type="ECO:0000256" key="5">
    <source>
        <dbReference type="SAM" id="SignalP"/>
    </source>
</evidence>
<dbReference type="SMART" id="SM00215">
    <property type="entry name" value="VWC_out"/>
    <property type="match status" value="3"/>
</dbReference>
<feature type="region of interest" description="Disordered" evidence="4">
    <location>
        <begin position="359"/>
        <end position="642"/>
    </location>
</feature>
<protein>
    <submittedName>
        <fullName evidence="8">Zonadhesin, like</fullName>
    </submittedName>
</protein>
<feature type="region of interest" description="Disordered" evidence="4">
    <location>
        <begin position="52"/>
        <end position="72"/>
    </location>
</feature>
<feature type="chain" id="PRO_5034943300" evidence="5">
    <location>
        <begin position="22"/>
        <end position="2134"/>
    </location>
</feature>
<evidence type="ECO:0000259" key="6">
    <source>
        <dbReference type="PROSITE" id="PS50060"/>
    </source>
</evidence>
<dbReference type="Pfam" id="PF08742">
    <property type="entry name" value="C8"/>
    <property type="match status" value="3"/>
</dbReference>
<organism evidence="8 9">
    <name type="scientific">Dicentrarchus labrax</name>
    <name type="common">European seabass</name>
    <name type="synonym">Morone labrax</name>
    <dbReference type="NCBI Taxonomy" id="13489"/>
    <lineage>
        <taxon>Eukaryota</taxon>
        <taxon>Metazoa</taxon>
        <taxon>Chordata</taxon>
        <taxon>Craniata</taxon>
        <taxon>Vertebrata</taxon>
        <taxon>Euteleostomi</taxon>
        <taxon>Actinopterygii</taxon>
        <taxon>Neopterygii</taxon>
        <taxon>Teleostei</taxon>
        <taxon>Neoteleostei</taxon>
        <taxon>Acanthomorphata</taxon>
        <taxon>Eupercaria</taxon>
        <taxon>Moronidae</taxon>
        <taxon>Dicentrarchus</taxon>
    </lineage>
</organism>
<keyword evidence="9" id="KW-1185">Reference proteome</keyword>
<dbReference type="SMART" id="SM00216">
    <property type="entry name" value="VWD"/>
    <property type="match status" value="4"/>
</dbReference>
<keyword evidence="3" id="KW-0325">Glycoprotein</keyword>
<dbReference type="InterPro" id="IPR000998">
    <property type="entry name" value="MAM_dom"/>
</dbReference>
<accession>A0A8C4EER0</accession>
<feature type="compositionally biased region" description="Low complexity" evidence="4">
    <location>
        <begin position="438"/>
        <end position="450"/>
    </location>
</feature>
<dbReference type="GO" id="GO:0031012">
    <property type="term" value="C:extracellular matrix"/>
    <property type="evidence" value="ECO:0007669"/>
    <property type="project" value="TreeGrafter"/>
</dbReference>
<dbReference type="PROSITE" id="PS51233">
    <property type="entry name" value="VWFD"/>
    <property type="match status" value="4"/>
</dbReference>
<dbReference type="Ensembl" id="ENSDLAT00005019461.2">
    <property type="protein sequence ID" value="ENSDLAP00005018031.1"/>
    <property type="gene ID" value="ENSDLAG00005008593.2"/>
</dbReference>
<dbReference type="InterPro" id="IPR036084">
    <property type="entry name" value="Ser_inhib-like_sf"/>
</dbReference>
<evidence type="ECO:0000313" key="8">
    <source>
        <dbReference type="Ensembl" id="ENSDLAP00005018031.1"/>
    </source>
</evidence>
<reference evidence="8" key="2">
    <citation type="submission" date="2025-09" db="UniProtKB">
        <authorList>
            <consortium name="Ensembl"/>
        </authorList>
    </citation>
    <scope>IDENTIFICATION</scope>
</reference>
<name>A0A8C4EER0_DICLA</name>
<feature type="compositionally biased region" description="Pro residues" evidence="4">
    <location>
        <begin position="521"/>
        <end position="610"/>
    </location>
</feature>
<dbReference type="PROSITE" id="PS50060">
    <property type="entry name" value="MAM_2"/>
    <property type="match status" value="2"/>
</dbReference>
<dbReference type="Gene3D" id="2.60.120.200">
    <property type="match status" value="2"/>
</dbReference>
<dbReference type="InterPro" id="IPR050780">
    <property type="entry name" value="Mucin_vWF_Thrombospondin_sf"/>
</dbReference>
<evidence type="ECO:0000256" key="3">
    <source>
        <dbReference type="ARBA" id="ARBA00023180"/>
    </source>
</evidence>
<evidence type="ECO:0000256" key="2">
    <source>
        <dbReference type="ARBA" id="ARBA00023157"/>
    </source>
</evidence>
<dbReference type="SMART" id="SM00137">
    <property type="entry name" value="MAM"/>
    <property type="match status" value="2"/>
</dbReference>
<dbReference type="Pfam" id="PF01826">
    <property type="entry name" value="TIL"/>
    <property type="match status" value="4"/>
</dbReference>
<feature type="domain" description="MAM" evidence="6">
    <location>
        <begin position="31"/>
        <end position="197"/>
    </location>
</feature>
<dbReference type="GO" id="GO:0005615">
    <property type="term" value="C:extracellular space"/>
    <property type="evidence" value="ECO:0007669"/>
    <property type="project" value="TreeGrafter"/>
</dbReference>
<dbReference type="PROSITE" id="PS00740">
    <property type="entry name" value="MAM_1"/>
    <property type="match status" value="1"/>
</dbReference>
<sequence length="2134" mass="230002">TIHIHSNLILIINSIFFCICTVPIHNKTVLTSCDFNQDSDPFCRFSQDNTDSNDWTRHKGPTPTDGTGPSGDYPDGKGYYIYHEADNVANGQKARLLSPALSSLASQICVQFQYYMYGSDNNNVLRVLARRPGAEEEVWKKTGIQSPSWLQGSVTVSKPSSQSVTVSVSRLLALTHKAENSNVVTRTQSACVSGCDFDTLGDLCGWMTQADNPNVFGFDQWIGPTDTEGTGPDDDFSKPGLGAYMLMDSFEAIPGVKAQIRSSLITPSSGCLDLTFHYYLYGTSTTMELSVHTITTGGSLGPALFTVRGNQGQGWKPAEVRYLGNAAIQVNTRTLCVSVGVCMFSQETIYFSFIALPTTPLPPVTTPGPTTPKPTTPGPSTPKPTTPGPSTPKPTTPGPTTPKPTTPGPSTPKPTTPGPTTPKPTTPGPTTPKPTTPGPTTHKPTTNGPTTPKPSTPGPTTPKPTTPGPSTPKPTTPGPSTPNPTTPGPTTPKPTTPGPTTPKPTTPGPTTHKPTTNGPTTPKPSTPGPTTPKPTTPGPTTPKPTTPGPTTPKPTTPGPSTPKPTTPGPTTPKPTTPGPTTPQPTTPRPTTPKPTTPGPTTPKPTTPRPTTPKTTTPQPTTPKPTTAGPTTPKPPSMACSQKPCPPDSDHYEPCADPCQETCSGNPPSCSGPCSEACVCDPGYILSAGKCVKKSSCGCKHTNGQYYKPGEEFYVEDCKLKCRCDAPFITCVASECPPMHKCELQDGELGCYPTGSQDCVVSGDPHYNTFDKKFYSFMGTCTYTLARTCKNNTGPWFSVEGKNEERGAPGLSYLRKLYVTVNGVTVTLMKARKTLVNGLRVALPHSPSPLMSLSLAGQYITLKTTFGLQVRWDGNHYAQISVPSSYYDQMCGLCGDYDGNPDNDFIKPDGTLVGNVNDFGNSWQTEEDEDDSCSQGTKPDPECDPKLQAEVVKPDKCGKIKDPAGPFRECISVVNPTPFFQSCVYDMCQFNGQQHVLCDQLQAYTDACLSTGAKVHQWRTPDFCPLACPPNSSYSLCVSSCPETCLGVVGQPGCEDVCVEGCDCNPGFILSNDKCVALKDCGCVDPSGSYHPVSDDWYLKGCEQKCMCNSGGLIQCHNTSCKPTTESCQLHDGEYECRPLGNGICSVSGDPHYTTFDKHTHHYMGACSYTLTKPCNDSSDMPYFTVDTQNEHRGSNKKVSYVRAVVINVSGVTVILGKGRTVQVNGTVVVPPVTSISGVKIYLSGKFVVLETSFGLRVRFSGDHHADVTLPTTYNGLLCGMCGNFDGNSKDDNLKPDNTPAANTNELGDSIFKPCHSVVPPEPYFGNCVYDMCATGGQTVALCQAIESYADMCAVAGVPIAWRNNTFCPLKCPPGSHYNPCGPACLQPTCQDPAGSGGSCNQPCVEGCVCNPGLVLSGDKCVPLTDCGCTDEDGKYRPVGDSWFTEMDCSERCKCNTNHNITCEPWQCSPAQECKVVEGVLDCHSTGTGVCHVAGDPHYYTFDGVMHTFMGTCTYTLVEVCNTTKVTPFKIVAKNEERGQPEASYVRSVKVYLPHDTVVELQKSRRVLLNGRRMRTPVSIDLVGAKVISSGSYSLLDTNFGLQVKFDGVHHLEITVPGEYFNKLCGMCGNYNHNSSDDNLMPNKKPAKDVIELGNSWKSDGDSDPGCQPDTRPDIHPNCTSEEEKLYETQCAAVILSDLFKPCHSLLPPEAFLGNCIYDMCEYDGMQATLCDNVEAYAQACQSAGVTISWRNNTFCPLPCPPNSHYSDCTAPCPPTCSDLFPIFCHLPPTTCVEGCQCDAGYVLSDNKCVPLDKCGCLDSDGDLFCVDKCADSCTCNLGGKITCKDHSCNSNSVCALDKYGDLYCKPTQFNKCSVSGDPHYRTFDGFTHHFQGPYTYVLTQGHNLQNSMIPLVVRGKNIRRGGNRKVSFLDQMYIDVYGVNVRFLQKKTILVNGERVAPPLSPVGGLTITMNSRQVQLTTDFGLTVRFDGNKVILPSTYKNSVRGLCGNYDGITRNEYMKPDGTVVRDLNTFGESWRVSDRQGFETSDCSQSQLNDYNSVAQCGALSDSKGLFAACHATLPPKTYQDRFIDELSAIKLTSNCFDKRVMTLSPNTRCEYFLWQPLLTLSMCVFVPQ</sequence>
<feature type="domain" description="VWFD" evidence="7">
    <location>
        <begin position="1142"/>
        <end position="1315"/>
    </location>
</feature>
<dbReference type="InterPro" id="IPR025615">
    <property type="entry name" value="TILa_dom"/>
</dbReference>
<dbReference type="InterPro" id="IPR014853">
    <property type="entry name" value="VWF/SSPO/ZAN-like_Cys-rich_dom"/>
</dbReference>
<dbReference type="Pfam" id="PF12714">
    <property type="entry name" value="TILa"/>
    <property type="match status" value="3"/>
</dbReference>
<dbReference type="CDD" id="cd19941">
    <property type="entry name" value="TIL"/>
    <property type="match status" value="4"/>
</dbReference>
<evidence type="ECO:0000313" key="9">
    <source>
        <dbReference type="Proteomes" id="UP000694389"/>
    </source>
</evidence>
<keyword evidence="5" id="KW-0732">Signal</keyword>
<keyword evidence="2" id="KW-1015">Disulfide bond</keyword>
<evidence type="ECO:0000256" key="4">
    <source>
        <dbReference type="SAM" id="MobiDB-lite"/>
    </source>
</evidence>
<reference evidence="8" key="1">
    <citation type="submission" date="2025-08" db="UniProtKB">
        <authorList>
            <consortium name="Ensembl"/>
        </authorList>
    </citation>
    <scope>IDENTIFICATION</scope>
</reference>